<sequence length="81" mass="9219">MHELLDHVTLSRRRKQRVCSISGCLFVNSTYLLCESRVSFPSCLPVILRPLGFDPAPTYHILFSSTISYAYSPVIFLLVEI</sequence>
<keyword evidence="1" id="KW-1133">Transmembrane helix</keyword>
<organism evidence="2 3">
    <name type="scientific">Colletotrichum zoysiae</name>
    <dbReference type="NCBI Taxonomy" id="1216348"/>
    <lineage>
        <taxon>Eukaryota</taxon>
        <taxon>Fungi</taxon>
        <taxon>Dikarya</taxon>
        <taxon>Ascomycota</taxon>
        <taxon>Pezizomycotina</taxon>
        <taxon>Sordariomycetes</taxon>
        <taxon>Hypocreomycetidae</taxon>
        <taxon>Glomerellales</taxon>
        <taxon>Glomerellaceae</taxon>
        <taxon>Colletotrichum</taxon>
        <taxon>Colletotrichum graminicola species complex</taxon>
    </lineage>
</organism>
<dbReference type="AlphaFoldDB" id="A0AAD9H9K7"/>
<dbReference type="Proteomes" id="UP001232148">
    <property type="component" value="Unassembled WGS sequence"/>
</dbReference>
<name>A0AAD9H9K7_9PEZI</name>
<gene>
    <name evidence="2" type="ORF">LX32DRAFT_123357</name>
</gene>
<evidence type="ECO:0000313" key="2">
    <source>
        <dbReference type="EMBL" id="KAK2023902.1"/>
    </source>
</evidence>
<comment type="caution">
    <text evidence="2">The sequence shown here is derived from an EMBL/GenBank/DDBJ whole genome shotgun (WGS) entry which is preliminary data.</text>
</comment>
<protein>
    <submittedName>
        <fullName evidence="2">Uncharacterized protein</fullName>
    </submittedName>
</protein>
<reference evidence="2" key="1">
    <citation type="submission" date="2021-06" db="EMBL/GenBank/DDBJ databases">
        <title>Comparative genomics, transcriptomics and evolutionary studies reveal genomic signatures of adaptation to plant cell wall in hemibiotrophic fungi.</title>
        <authorList>
            <consortium name="DOE Joint Genome Institute"/>
            <person name="Baroncelli R."/>
            <person name="Diaz J.F."/>
            <person name="Benocci T."/>
            <person name="Peng M."/>
            <person name="Battaglia E."/>
            <person name="Haridas S."/>
            <person name="Andreopoulos W."/>
            <person name="Labutti K."/>
            <person name="Pangilinan J."/>
            <person name="Floch G.L."/>
            <person name="Makela M.R."/>
            <person name="Henrissat B."/>
            <person name="Grigoriev I.V."/>
            <person name="Crouch J.A."/>
            <person name="De Vries R.P."/>
            <person name="Sukno S.A."/>
            <person name="Thon M.R."/>
        </authorList>
    </citation>
    <scope>NUCLEOTIDE SEQUENCE</scope>
    <source>
        <strain evidence="2">MAFF235873</strain>
    </source>
</reference>
<proteinExistence type="predicted"/>
<keyword evidence="1" id="KW-0472">Membrane</keyword>
<keyword evidence="1" id="KW-0812">Transmembrane</keyword>
<evidence type="ECO:0000256" key="1">
    <source>
        <dbReference type="SAM" id="Phobius"/>
    </source>
</evidence>
<accession>A0AAD9H9K7</accession>
<keyword evidence="3" id="KW-1185">Reference proteome</keyword>
<evidence type="ECO:0000313" key="3">
    <source>
        <dbReference type="Proteomes" id="UP001232148"/>
    </source>
</evidence>
<feature type="transmembrane region" description="Helical" evidence="1">
    <location>
        <begin position="59"/>
        <end position="79"/>
    </location>
</feature>
<dbReference type="EMBL" id="MU842982">
    <property type="protein sequence ID" value="KAK2023902.1"/>
    <property type="molecule type" value="Genomic_DNA"/>
</dbReference>